<accession>A0A2R4SW51</accession>
<dbReference type="Proteomes" id="UP000244201">
    <property type="component" value="Chromosome"/>
</dbReference>
<dbReference type="AlphaFoldDB" id="A0A2R4SW51"/>
<dbReference type="KEGG" id="slk:SLUN_01390"/>
<feature type="compositionally biased region" description="Low complexity" evidence="1">
    <location>
        <begin position="1"/>
        <end position="53"/>
    </location>
</feature>
<sequence length="150" mass="15782">MTTAPTTTEPVPDPTTTEPVPDPTTTEPVPDPTTTEPVPDPTTTEPEPDPTTTGPQPSVPESVVGSWCGGQNDAPGGHWTYVFSGDGSVAAKNREGGFSGYVVTQGDVMIFYVEGSEPFESTWSVSYEEALGTNLLFLDDYSYVPGGCDS</sequence>
<gene>
    <name evidence="2" type="ORF">SLUN_01390</name>
</gene>
<name>A0A2R4SW51_9ACTN</name>
<proteinExistence type="predicted"/>
<dbReference type="EMBL" id="CP026304">
    <property type="protein sequence ID" value="AVZ71099.1"/>
    <property type="molecule type" value="Genomic_DNA"/>
</dbReference>
<feature type="region of interest" description="Disordered" evidence="1">
    <location>
        <begin position="1"/>
        <end position="76"/>
    </location>
</feature>
<organism evidence="2 3">
    <name type="scientific">Streptomyces lunaelactis</name>
    <dbReference type="NCBI Taxonomy" id="1535768"/>
    <lineage>
        <taxon>Bacteria</taxon>
        <taxon>Bacillati</taxon>
        <taxon>Actinomycetota</taxon>
        <taxon>Actinomycetes</taxon>
        <taxon>Kitasatosporales</taxon>
        <taxon>Streptomycetaceae</taxon>
        <taxon>Streptomyces</taxon>
    </lineage>
</organism>
<keyword evidence="3" id="KW-1185">Reference proteome</keyword>
<evidence type="ECO:0000313" key="2">
    <source>
        <dbReference type="EMBL" id="AVZ71099.1"/>
    </source>
</evidence>
<protein>
    <submittedName>
        <fullName evidence="2">Uncharacterized protein</fullName>
    </submittedName>
</protein>
<reference evidence="2 3" key="1">
    <citation type="submission" date="2018-01" db="EMBL/GenBank/DDBJ databases">
        <title>Complete genome sequence of Streptomyces lunaelactis MM109T, a Ferroverdin A producer isolated from cave moonmilk deposits.</title>
        <authorList>
            <person name="Naome A."/>
            <person name="Martinet L."/>
            <person name="Maciejewska M."/>
            <person name="Anderssen S."/>
            <person name="Adam D."/>
            <person name="Tenconi E."/>
            <person name="Deflandre B."/>
            <person name="Arguelles-Arias A."/>
            <person name="Calusinska M."/>
            <person name="Copieters W."/>
            <person name="Karim L."/>
            <person name="Hanikenne M."/>
            <person name="Baurain D."/>
            <person name="van Wezel G."/>
            <person name="Smargiasso N."/>
            <person name="de Pauw E."/>
            <person name="Delfosse P."/>
            <person name="Rigali S."/>
        </authorList>
    </citation>
    <scope>NUCLEOTIDE SEQUENCE [LARGE SCALE GENOMIC DNA]</scope>
    <source>
        <strain evidence="2 3">MM109</strain>
    </source>
</reference>
<evidence type="ECO:0000256" key="1">
    <source>
        <dbReference type="SAM" id="MobiDB-lite"/>
    </source>
</evidence>
<evidence type="ECO:0000313" key="3">
    <source>
        <dbReference type="Proteomes" id="UP000244201"/>
    </source>
</evidence>